<dbReference type="PROSITE" id="PS50109">
    <property type="entry name" value="HIS_KIN"/>
    <property type="match status" value="1"/>
</dbReference>
<dbReference type="SUPFAM" id="SSF46689">
    <property type="entry name" value="Homeodomain-like"/>
    <property type="match status" value="1"/>
</dbReference>
<dbReference type="SMART" id="SM00448">
    <property type="entry name" value="REC"/>
    <property type="match status" value="1"/>
</dbReference>
<keyword evidence="3 12" id="KW-0597">Phosphoprotein</keyword>
<keyword evidence="14" id="KW-1133">Transmembrane helix</keyword>
<dbReference type="Gene3D" id="1.10.287.130">
    <property type="match status" value="1"/>
</dbReference>
<feature type="domain" description="HTH araC/xylS-type" evidence="16">
    <location>
        <begin position="821"/>
        <end position="920"/>
    </location>
</feature>
<dbReference type="PROSITE" id="PS01124">
    <property type="entry name" value="HTH_ARAC_FAMILY_2"/>
    <property type="match status" value="1"/>
</dbReference>
<dbReference type="InterPro" id="IPR005467">
    <property type="entry name" value="His_kinase_dom"/>
</dbReference>
<accession>A0A1V9FEE5</accession>
<dbReference type="Gene3D" id="3.30.565.10">
    <property type="entry name" value="Histidine kinase-like ATPase, C-terminal domain"/>
    <property type="match status" value="1"/>
</dbReference>
<dbReference type="InterPro" id="IPR036890">
    <property type="entry name" value="HATPase_C_sf"/>
</dbReference>
<feature type="coiled-coil region" evidence="13">
    <location>
        <begin position="368"/>
        <end position="395"/>
    </location>
</feature>
<name>A0A1V9FEE5_9BACT</name>
<keyword evidence="6 19" id="KW-0418">Kinase</keyword>
<keyword evidence="14" id="KW-0812">Transmembrane</keyword>
<dbReference type="FunFam" id="3.30.565.10:FF:000037">
    <property type="entry name" value="Hybrid sensor histidine kinase/response regulator"/>
    <property type="match status" value="1"/>
</dbReference>
<keyword evidence="9" id="KW-0805">Transcription regulation</keyword>
<evidence type="ECO:0000256" key="12">
    <source>
        <dbReference type="PROSITE-ProRule" id="PRU00169"/>
    </source>
</evidence>
<dbReference type="Pfam" id="PF00072">
    <property type="entry name" value="Response_reg"/>
    <property type="match status" value="1"/>
</dbReference>
<dbReference type="FunFam" id="1.10.287.130:FF:000045">
    <property type="entry name" value="Two-component system sensor histidine kinase/response regulator"/>
    <property type="match status" value="1"/>
</dbReference>
<dbReference type="InterPro" id="IPR018062">
    <property type="entry name" value="HTH_AraC-typ_CS"/>
</dbReference>
<dbReference type="Gene3D" id="1.10.10.60">
    <property type="entry name" value="Homeodomain-like"/>
    <property type="match status" value="1"/>
</dbReference>
<keyword evidence="13" id="KW-0175">Coiled coil</keyword>
<dbReference type="InterPro" id="IPR003661">
    <property type="entry name" value="HisK_dim/P_dom"/>
</dbReference>
<dbReference type="InterPro" id="IPR003594">
    <property type="entry name" value="HATPase_dom"/>
</dbReference>
<sequence length="920" mass="103485">MRLPCRSITRLFIPAVLALLCLCGCTGQKTPPVFTIGFSQCVESDAWRKTMLENMKRELAFHPNINFIYRQAEGDSRKQVSQVKELLQKKIDLLIISPNEADPLTPVVEEAFSKGIPVIVVDRKISSPLYTAYVGGDNYEIGKMAGQYAVNALKGKGKIIEVTGLPKSSPAIERHKGFSDAIKNYPGLQLIHMVNGEWLNQTAKSEFAKIASQYPDVQLVFAHNDMMAHGIYEVYKNSKQPQPAIIGVDGLPNAGMLFVSDKKITATMLYPTGGEEAIRIAVKILNKQHVVKENLLQTTVIDSTNVRIMQLQAAKTLSQQQQIERQQTMLAEQKRIYNNQRTFVYILVTSLVLSIILGGLAFYSLRENRKISTQLQQQNQEILDHQAQLVAMSAKAKAANEAKVNFFTNISHEFRTPLTLILGPLEELLANSRNNYSTGQTLTLIQKNVLRLLRLMNQLMDFRKIEVDKMRLKASENDLITFVADIIQSYKSIAQKRSIDLRLITKERQLPVWIDVNMMDKVIFNLLSNAFKFTKDNGYIHIYISRADNNAIIKIEDNGVGMSADAIAHAFDVFYQGEYENYKGSGLGLALSKELITLHKGTIRVTSEKWKGTSFEIRLPLGTAHLAAGEIVEEQAETKQAVLYEHEKIYTADLTTETAVSQATEETSIEKEYSILIIEDNADLRQFLVGKLSTQYEILQADNGQSALQQAFDNIPDLIICDVVIPGKDGMALTSIFKNDFRTSHIPIVLLTAKTAMEQQIEGMKNLADTYITKPFNITFLQQTIKSLLSNRARLKEHFTGELPTNLKTQTIGKSDRKFINEFSAFVESNLSNEELTVDTICKQMGISRVQLYRKVKALLDINVNDYILNTRLQKAKYLLKNETFAIGEVASKTGFSSSAYFSSVFKTKVGMTPKEFREK</sequence>
<dbReference type="Pfam" id="PF02518">
    <property type="entry name" value="HATPase_c"/>
    <property type="match status" value="1"/>
</dbReference>
<dbReference type="InterPro" id="IPR036097">
    <property type="entry name" value="HisK_dim/P_sf"/>
</dbReference>
<dbReference type="SUPFAM" id="SSF55874">
    <property type="entry name" value="ATPase domain of HSP90 chaperone/DNA topoisomerase II/histidine kinase"/>
    <property type="match status" value="1"/>
</dbReference>
<dbReference type="InterPro" id="IPR025997">
    <property type="entry name" value="SBP_2_dom"/>
</dbReference>
<dbReference type="InterPro" id="IPR001789">
    <property type="entry name" value="Sig_transdc_resp-reg_receiver"/>
</dbReference>
<comment type="catalytic activity">
    <reaction evidence="1">
        <text>ATP + protein L-histidine = ADP + protein N-phospho-L-histidine.</text>
        <dbReference type="EC" id="2.7.13.3"/>
    </reaction>
</comment>
<keyword evidence="8" id="KW-0902">Two-component regulatory system</keyword>
<evidence type="ECO:0000256" key="13">
    <source>
        <dbReference type="SAM" id="Coils"/>
    </source>
</evidence>
<dbReference type="EMBL" id="LWBP01000197">
    <property type="protein sequence ID" value="OQP56702.1"/>
    <property type="molecule type" value="Genomic_DNA"/>
</dbReference>
<dbReference type="InterPro" id="IPR004358">
    <property type="entry name" value="Sig_transdc_His_kin-like_C"/>
</dbReference>
<keyword evidence="5" id="KW-0547">Nucleotide-binding</keyword>
<dbReference type="PANTHER" id="PTHR43547">
    <property type="entry name" value="TWO-COMPONENT HISTIDINE KINASE"/>
    <property type="match status" value="1"/>
</dbReference>
<feature type="domain" description="Histidine kinase" evidence="17">
    <location>
        <begin position="409"/>
        <end position="623"/>
    </location>
</feature>
<dbReference type="CDD" id="cd00082">
    <property type="entry name" value="HisKA"/>
    <property type="match status" value="1"/>
</dbReference>
<keyword evidence="4" id="KW-0808">Transferase</keyword>
<dbReference type="GO" id="GO:0003700">
    <property type="term" value="F:DNA-binding transcription factor activity"/>
    <property type="evidence" value="ECO:0007669"/>
    <property type="project" value="InterPro"/>
</dbReference>
<evidence type="ECO:0000256" key="14">
    <source>
        <dbReference type="SAM" id="Phobius"/>
    </source>
</evidence>
<evidence type="ECO:0000313" key="20">
    <source>
        <dbReference type="Proteomes" id="UP000192276"/>
    </source>
</evidence>
<dbReference type="CDD" id="cd00156">
    <property type="entry name" value="REC"/>
    <property type="match status" value="1"/>
</dbReference>
<dbReference type="InterPro" id="IPR009057">
    <property type="entry name" value="Homeodomain-like_sf"/>
</dbReference>
<dbReference type="CDD" id="cd06308">
    <property type="entry name" value="PBP1_sensor_kinase-like"/>
    <property type="match status" value="1"/>
</dbReference>
<dbReference type="InterPro" id="IPR018060">
    <property type="entry name" value="HTH_AraC"/>
</dbReference>
<dbReference type="GO" id="GO:0043565">
    <property type="term" value="F:sequence-specific DNA binding"/>
    <property type="evidence" value="ECO:0007669"/>
    <property type="project" value="InterPro"/>
</dbReference>
<dbReference type="InterPro" id="IPR011006">
    <property type="entry name" value="CheY-like_superfamily"/>
</dbReference>
<evidence type="ECO:0000256" key="3">
    <source>
        <dbReference type="ARBA" id="ARBA00022553"/>
    </source>
</evidence>
<keyword evidence="10" id="KW-0238">DNA-binding</keyword>
<feature type="signal peptide" evidence="15">
    <location>
        <begin position="1"/>
        <end position="29"/>
    </location>
</feature>
<keyword evidence="11" id="KW-0804">Transcription</keyword>
<evidence type="ECO:0000256" key="10">
    <source>
        <dbReference type="ARBA" id="ARBA00023125"/>
    </source>
</evidence>
<gene>
    <name evidence="19" type="ORF">A4R26_25465</name>
</gene>
<evidence type="ECO:0000259" key="18">
    <source>
        <dbReference type="PROSITE" id="PS50110"/>
    </source>
</evidence>
<evidence type="ECO:0000256" key="6">
    <source>
        <dbReference type="ARBA" id="ARBA00022777"/>
    </source>
</evidence>
<evidence type="ECO:0000259" key="16">
    <source>
        <dbReference type="PROSITE" id="PS01124"/>
    </source>
</evidence>
<dbReference type="AlphaFoldDB" id="A0A1V9FEE5"/>
<dbReference type="Proteomes" id="UP000192276">
    <property type="component" value="Unassembled WGS sequence"/>
</dbReference>
<dbReference type="Pfam" id="PF12833">
    <property type="entry name" value="HTH_18"/>
    <property type="match status" value="1"/>
</dbReference>
<dbReference type="Pfam" id="PF13407">
    <property type="entry name" value="Peripla_BP_4"/>
    <property type="match status" value="1"/>
</dbReference>
<evidence type="ECO:0000256" key="1">
    <source>
        <dbReference type="ARBA" id="ARBA00000085"/>
    </source>
</evidence>
<dbReference type="SUPFAM" id="SSF53822">
    <property type="entry name" value="Periplasmic binding protein-like I"/>
    <property type="match status" value="1"/>
</dbReference>
<keyword evidence="20" id="KW-1185">Reference proteome</keyword>
<dbReference type="SUPFAM" id="SSF52172">
    <property type="entry name" value="CheY-like"/>
    <property type="match status" value="1"/>
</dbReference>
<evidence type="ECO:0000256" key="11">
    <source>
        <dbReference type="ARBA" id="ARBA00023163"/>
    </source>
</evidence>
<dbReference type="SMART" id="SM00342">
    <property type="entry name" value="HTH_ARAC"/>
    <property type="match status" value="1"/>
</dbReference>
<feature type="chain" id="PRO_5012641775" description="histidine kinase" evidence="15">
    <location>
        <begin position="30"/>
        <end position="920"/>
    </location>
</feature>
<feature type="transmembrane region" description="Helical" evidence="14">
    <location>
        <begin position="343"/>
        <end position="365"/>
    </location>
</feature>
<dbReference type="InterPro" id="IPR028082">
    <property type="entry name" value="Peripla_BP_I"/>
</dbReference>
<evidence type="ECO:0000259" key="17">
    <source>
        <dbReference type="PROSITE" id="PS50109"/>
    </source>
</evidence>
<keyword evidence="7" id="KW-0067">ATP-binding</keyword>
<feature type="modified residue" description="4-aspartylphosphate" evidence="12">
    <location>
        <position position="722"/>
    </location>
</feature>
<evidence type="ECO:0000256" key="2">
    <source>
        <dbReference type="ARBA" id="ARBA00012438"/>
    </source>
</evidence>
<evidence type="ECO:0000256" key="5">
    <source>
        <dbReference type="ARBA" id="ARBA00022741"/>
    </source>
</evidence>
<reference evidence="20" key="1">
    <citation type="submission" date="2016-04" db="EMBL/GenBank/DDBJ databases">
        <authorList>
            <person name="Chen L."/>
            <person name="Zhuang W."/>
            <person name="Wang G."/>
        </authorList>
    </citation>
    <scope>NUCLEOTIDE SEQUENCE [LARGE SCALE GENOMIC DNA]</scope>
    <source>
        <strain evidence="20">208</strain>
    </source>
</reference>
<evidence type="ECO:0000313" key="19">
    <source>
        <dbReference type="EMBL" id="OQP56702.1"/>
    </source>
</evidence>
<evidence type="ECO:0000256" key="7">
    <source>
        <dbReference type="ARBA" id="ARBA00022840"/>
    </source>
</evidence>
<dbReference type="PRINTS" id="PR00344">
    <property type="entry name" value="BCTRLSENSOR"/>
</dbReference>
<protein>
    <recommendedName>
        <fullName evidence="2">histidine kinase</fullName>
        <ecNumber evidence="2">2.7.13.3</ecNumber>
    </recommendedName>
</protein>
<dbReference type="PROSITE" id="PS00041">
    <property type="entry name" value="HTH_ARAC_FAMILY_1"/>
    <property type="match status" value="1"/>
</dbReference>
<dbReference type="GO" id="GO:0000155">
    <property type="term" value="F:phosphorelay sensor kinase activity"/>
    <property type="evidence" value="ECO:0007669"/>
    <property type="project" value="InterPro"/>
</dbReference>
<proteinExistence type="predicted"/>
<dbReference type="EC" id="2.7.13.3" evidence="2"/>
<dbReference type="PROSITE" id="PS50110">
    <property type="entry name" value="RESPONSE_REGULATORY"/>
    <property type="match status" value="1"/>
</dbReference>
<evidence type="ECO:0000256" key="15">
    <source>
        <dbReference type="SAM" id="SignalP"/>
    </source>
</evidence>
<dbReference type="Gene3D" id="3.40.50.2300">
    <property type="match status" value="3"/>
</dbReference>
<dbReference type="Pfam" id="PF00512">
    <property type="entry name" value="HisKA"/>
    <property type="match status" value="1"/>
</dbReference>
<dbReference type="SMART" id="SM00388">
    <property type="entry name" value="HisKA"/>
    <property type="match status" value="1"/>
</dbReference>
<comment type="caution">
    <text evidence="19">The sequence shown here is derived from an EMBL/GenBank/DDBJ whole genome shotgun (WGS) entry which is preliminary data.</text>
</comment>
<feature type="domain" description="Response regulatory" evidence="18">
    <location>
        <begin position="674"/>
        <end position="789"/>
    </location>
</feature>
<evidence type="ECO:0000256" key="9">
    <source>
        <dbReference type="ARBA" id="ARBA00023015"/>
    </source>
</evidence>
<organism evidence="19 20">
    <name type="scientific">Niastella populi</name>
    <dbReference type="NCBI Taxonomy" id="550983"/>
    <lineage>
        <taxon>Bacteria</taxon>
        <taxon>Pseudomonadati</taxon>
        <taxon>Bacteroidota</taxon>
        <taxon>Chitinophagia</taxon>
        <taxon>Chitinophagales</taxon>
        <taxon>Chitinophagaceae</taxon>
        <taxon>Niastella</taxon>
    </lineage>
</organism>
<keyword evidence="14" id="KW-0472">Membrane</keyword>
<dbReference type="SMART" id="SM00387">
    <property type="entry name" value="HATPase_c"/>
    <property type="match status" value="1"/>
</dbReference>
<evidence type="ECO:0000256" key="8">
    <source>
        <dbReference type="ARBA" id="ARBA00023012"/>
    </source>
</evidence>
<dbReference type="SUPFAM" id="SSF47384">
    <property type="entry name" value="Homodimeric domain of signal transducing histidine kinase"/>
    <property type="match status" value="1"/>
</dbReference>
<dbReference type="GO" id="GO:0005524">
    <property type="term" value="F:ATP binding"/>
    <property type="evidence" value="ECO:0007669"/>
    <property type="project" value="UniProtKB-KW"/>
</dbReference>
<keyword evidence="15" id="KW-0732">Signal</keyword>
<dbReference type="STRING" id="550983.A4R26_25465"/>
<dbReference type="PANTHER" id="PTHR43547:SF2">
    <property type="entry name" value="HYBRID SIGNAL TRANSDUCTION HISTIDINE KINASE C"/>
    <property type="match status" value="1"/>
</dbReference>
<evidence type="ECO:0000256" key="4">
    <source>
        <dbReference type="ARBA" id="ARBA00022679"/>
    </source>
</evidence>